<proteinExistence type="predicted"/>
<dbReference type="OrthoDB" id="8922241at2759"/>
<dbReference type="GeneID" id="27724349"/>
<keyword evidence="1" id="KW-0863">Zinc-finger</keyword>
<sequence length="375" mass="39855">MRVTVAVSKNNIQLPQLPPDSNCPCFLSNLEFCFCDYWLERRFSPPVNDPITTTTASSSTTTSTTTSTPESLPTPFTIPFSEFCVDLDPEPDPCPPPPQPQQTAAPTASLIPIAPAPAPTPIHIAPAPAPSPGPAITASTVTVTATALTTAPAPVTLGSHTASPLLPTTVFDFDFTDPSYGYNTSPALSSSTSSPWIPISATASPHGSAVSYSSFGSPMPDLELNLAESPAGNYVLSPAASTSMSWPAQLNAGYGLGFTTTTTTRPPTLITRSNVVGQDTSGSASQCDVCSLSFPTRKELKRHQSVAHEKGLAFKCRIEGCIKARTGHVYNRRDNFVRHLKTAHADAEDFDVEEMVKRCGFVRGAEGAKDIRRRK</sequence>
<feature type="domain" description="C2H2-type" evidence="3">
    <location>
        <begin position="285"/>
        <end position="308"/>
    </location>
</feature>
<dbReference type="Pfam" id="PF00096">
    <property type="entry name" value="zf-C2H2"/>
    <property type="match status" value="1"/>
</dbReference>
<evidence type="ECO:0000313" key="5">
    <source>
        <dbReference type="Proteomes" id="UP000028545"/>
    </source>
</evidence>
<dbReference type="InterPro" id="IPR013087">
    <property type="entry name" value="Znf_C2H2_type"/>
</dbReference>
<dbReference type="Proteomes" id="UP000028545">
    <property type="component" value="Unassembled WGS sequence"/>
</dbReference>
<keyword evidence="5" id="KW-1185">Reference proteome</keyword>
<dbReference type="KEGG" id="sapo:SAPIO_CDS5277"/>
<dbReference type="PROSITE" id="PS00028">
    <property type="entry name" value="ZINC_FINGER_C2H2_1"/>
    <property type="match status" value="1"/>
</dbReference>
<evidence type="ECO:0000256" key="2">
    <source>
        <dbReference type="SAM" id="MobiDB-lite"/>
    </source>
</evidence>
<evidence type="ECO:0000313" key="4">
    <source>
        <dbReference type="EMBL" id="KEZ42850.1"/>
    </source>
</evidence>
<dbReference type="PROSITE" id="PS50157">
    <property type="entry name" value="ZINC_FINGER_C2H2_2"/>
    <property type="match status" value="1"/>
</dbReference>
<evidence type="ECO:0000256" key="1">
    <source>
        <dbReference type="PROSITE-ProRule" id="PRU00042"/>
    </source>
</evidence>
<feature type="compositionally biased region" description="Low complexity" evidence="2">
    <location>
        <begin position="52"/>
        <end position="72"/>
    </location>
</feature>
<dbReference type="EMBL" id="JOWA01000098">
    <property type="protein sequence ID" value="KEZ42850.1"/>
    <property type="molecule type" value="Genomic_DNA"/>
</dbReference>
<organism evidence="4 5">
    <name type="scientific">Pseudallescheria apiosperma</name>
    <name type="common">Scedosporium apiospermum</name>
    <dbReference type="NCBI Taxonomy" id="563466"/>
    <lineage>
        <taxon>Eukaryota</taxon>
        <taxon>Fungi</taxon>
        <taxon>Dikarya</taxon>
        <taxon>Ascomycota</taxon>
        <taxon>Pezizomycotina</taxon>
        <taxon>Sordariomycetes</taxon>
        <taxon>Hypocreomycetidae</taxon>
        <taxon>Microascales</taxon>
        <taxon>Microascaceae</taxon>
        <taxon>Scedosporium</taxon>
    </lineage>
</organism>
<name>A0A084G688_PSEDA</name>
<reference evidence="4 5" key="1">
    <citation type="journal article" date="2014" name="Genome Announc.">
        <title>Draft genome sequence of the pathogenic fungus Scedosporium apiospermum.</title>
        <authorList>
            <person name="Vandeputte P."/>
            <person name="Ghamrawi S."/>
            <person name="Rechenmann M."/>
            <person name="Iltis A."/>
            <person name="Giraud S."/>
            <person name="Fleury M."/>
            <person name="Thornton C."/>
            <person name="Delhaes L."/>
            <person name="Meyer W."/>
            <person name="Papon N."/>
            <person name="Bouchara J.P."/>
        </authorList>
    </citation>
    <scope>NUCLEOTIDE SEQUENCE [LARGE SCALE GENOMIC DNA]</scope>
    <source>
        <strain evidence="4 5">IHEM 14462</strain>
    </source>
</reference>
<gene>
    <name evidence="4" type="ORF">SAPIO_CDS5277</name>
</gene>
<comment type="caution">
    <text evidence="4">The sequence shown here is derived from an EMBL/GenBank/DDBJ whole genome shotgun (WGS) entry which is preliminary data.</text>
</comment>
<protein>
    <recommendedName>
        <fullName evidence="3">C2H2-type domain-containing protein</fullName>
    </recommendedName>
</protein>
<dbReference type="VEuPathDB" id="FungiDB:SAPIO_CDS5277"/>
<feature type="region of interest" description="Disordered" evidence="2">
    <location>
        <begin position="46"/>
        <end position="72"/>
    </location>
</feature>
<keyword evidence="1" id="KW-0862">Zinc</keyword>
<dbReference type="AlphaFoldDB" id="A0A084G688"/>
<dbReference type="SMART" id="SM00355">
    <property type="entry name" value="ZnF_C2H2"/>
    <property type="match status" value="2"/>
</dbReference>
<dbReference type="HOGENOM" id="CLU_738006_0_0_1"/>
<evidence type="ECO:0000259" key="3">
    <source>
        <dbReference type="PROSITE" id="PS50157"/>
    </source>
</evidence>
<dbReference type="GO" id="GO:0008270">
    <property type="term" value="F:zinc ion binding"/>
    <property type="evidence" value="ECO:0007669"/>
    <property type="project" value="UniProtKB-KW"/>
</dbReference>
<dbReference type="RefSeq" id="XP_016642649.1">
    <property type="nucleotide sequence ID" value="XM_016787634.1"/>
</dbReference>
<accession>A0A084G688</accession>
<dbReference type="Gene3D" id="3.30.160.60">
    <property type="entry name" value="Classic Zinc Finger"/>
    <property type="match status" value="1"/>
</dbReference>
<keyword evidence="1" id="KW-0479">Metal-binding</keyword>